<dbReference type="Pfam" id="PF00560">
    <property type="entry name" value="LRR_1"/>
    <property type="match status" value="2"/>
</dbReference>
<accession>A0A9Q0K3Q4</accession>
<reference evidence="1" key="1">
    <citation type="journal article" date="2023" name="Plant J.">
        <title>The genome of the king protea, Protea cynaroides.</title>
        <authorList>
            <person name="Chang J."/>
            <person name="Duong T.A."/>
            <person name="Schoeman C."/>
            <person name="Ma X."/>
            <person name="Roodt D."/>
            <person name="Barker N."/>
            <person name="Li Z."/>
            <person name="Van de Peer Y."/>
            <person name="Mizrachi E."/>
        </authorList>
    </citation>
    <scope>NUCLEOTIDE SEQUENCE</scope>
    <source>
        <tissue evidence="1">Young leaves</tissue>
    </source>
</reference>
<dbReference type="OrthoDB" id="1936883at2759"/>
<comment type="caution">
    <text evidence="1">The sequence shown here is derived from an EMBL/GenBank/DDBJ whole genome shotgun (WGS) entry which is preliminary data.</text>
</comment>
<dbReference type="InterPro" id="IPR001611">
    <property type="entry name" value="Leu-rich_rpt"/>
</dbReference>
<dbReference type="Gene3D" id="3.80.10.10">
    <property type="entry name" value="Ribonuclease Inhibitor"/>
    <property type="match status" value="2"/>
</dbReference>
<evidence type="ECO:0000313" key="2">
    <source>
        <dbReference type="Proteomes" id="UP001141806"/>
    </source>
</evidence>
<proteinExistence type="predicted"/>
<dbReference type="InterPro" id="IPR032675">
    <property type="entry name" value="LRR_dom_sf"/>
</dbReference>
<dbReference type="AlphaFoldDB" id="A0A9Q0K3Q4"/>
<dbReference type="PANTHER" id="PTHR45752">
    <property type="entry name" value="LEUCINE-RICH REPEAT-CONTAINING"/>
    <property type="match status" value="1"/>
</dbReference>
<evidence type="ECO:0000313" key="1">
    <source>
        <dbReference type="EMBL" id="KAJ4960363.1"/>
    </source>
</evidence>
<gene>
    <name evidence="1" type="ORF">NE237_020273</name>
</gene>
<dbReference type="EMBL" id="JAMYWD010000009">
    <property type="protein sequence ID" value="KAJ4960363.1"/>
    <property type="molecule type" value="Genomic_DNA"/>
</dbReference>
<dbReference type="Proteomes" id="UP001141806">
    <property type="component" value="Unassembled WGS sequence"/>
</dbReference>
<name>A0A9Q0K3Q4_9MAGN</name>
<dbReference type="PANTHER" id="PTHR45752:SF195">
    <property type="entry name" value="LEUCINE-RICH REPEAT (LRR) FAMILY PROTEIN-RELATED"/>
    <property type="match status" value="1"/>
</dbReference>
<dbReference type="InterPro" id="IPR050715">
    <property type="entry name" value="LRR-SigEffector_domain"/>
</dbReference>
<keyword evidence="2" id="KW-1185">Reference proteome</keyword>
<sequence>MPNLRLLCIDCPSIYRLSKGIEWEHCIDCPSIYRLSKGIEWEHCIEDPILIFKNLVWLRWKGFLLKYIPNNFRLGNLVILDMQESPYLNEVWKGTKKLILKSCYSLFEVDASIGHLSKLVELDLSYCRNLRYFSSNISKLVSLEKLYISDCGFEKLPEEIGKLTHLIELCVYGMDKGEVASSLGLLQNLTIFKYSPFLRKIITPESMAILLASLYGLCSLKYLDLGHCNLTDDDLPDDISKSCSLKFLRLFYNNYLTHLPSCICELGTLSLVGCKSLQSPPMLPSSLHSLDASNCQSLERLPNLSNLKHLKKLSLSLCQKLNEIEGLEGLESIEIIKLDGCYNLRSFVEYTLLPKSQHLRHRFPRIKIWERCDIQRMILSASCEVAQMLSNTVIQGVAICINHKARQVFYYRDLIWVIKIPHCVWKSIAKHGDIINVSIIIEHSCTQVEIGVYLFYALQRKVSYFWDYGSLELDLWHYGQPWQSTITSY</sequence>
<organism evidence="1 2">
    <name type="scientific">Protea cynaroides</name>
    <dbReference type="NCBI Taxonomy" id="273540"/>
    <lineage>
        <taxon>Eukaryota</taxon>
        <taxon>Viridiplantae</taxon>
        <taxon>Streptophyta</taxon>
        <taxon>Embryophyta</taxon>
        <taxon>Tracheophyta</taxon>
        <taxon>Spermatophyta</taxon>
        <taxon>Magnoliopsida</taxon>
        <taxon>Proteales</taxon>
        <taxon>Proteaceae</taxon>
        <taxon>Protea</taxon>
    </lineage>
</organism>
<protein>
    <submittedName>
        <fullName evidence="1">Uncharacterized protein</fullName>
    </submittedName>
</protein>
<dbReference type="SUPFAM" id="SSF52058">
    <property type="entry name" value="L domain-like"/>
    <property type="match status" value="1"/>
</dbReference>